<feature type="transmembrane region" description="Helical" evidence="1">
    <location>
        <begin position="357"/>
        <end position="375"/>
    </location>
</feature>
<dbReference type="PANTHER" id="PTHR43179">
    <property type="entry name" value="RHAMNOSYLTRANSFERASE WBBL"/>
    <property type="match status" value="1"/>
</dbReference>
<reference evidence="3" key="1">
    <citation type="submission" date="2020-10" db="EMBL/GenBank/DDBJ databases">
        <authorList>
            <person name="Gilroy R."/>
        </authorList>
    </citation>
    <scope>NUCLEOTIDE SEQUENCE</scope>
    <source>
        <strain evidence="3">2889</strain>
    </source>
</reference>
<evidence type="ECO:0000313" key="4">
    <source>
        <dbReference type="Proteomes" id="UP000823612"/>
    </source>
</evidence>
<keyword evidence="1" id="KW-1133">Transmembrane helix</keyword>
<dbReference type="EMBL" id="JADIMZ010000147">
    <property type="protein sequence ID" value="MBO8433533.1"/>
    <property type="molecule type" value="Genomic_DNA"/>
</dbReference>
<dbReference type="SUPFAM" id="SSF53448">
    <property type="entry name" value="Nucleotide-diphospho-sugar transferases"/>
    <property type="match status" value="1"/>
</dbReference>
<dbReference type="Pfam" id="PF00535">
    <property type="entry name" value="Glycos_transf_2"/>
    <property type="match status" value="1"/>
</dbReference>
<dbReference type="Proteomes" id="UP000823612">
    <property type="component" value="Unassembled WGS sequence"/>
</dbReference>
<protein>
    <submittedName>
        <fullName evidence="3">Glycosyltransferase</fullName>
    </submittedName>
</protein>
<feature type="transmembrane region" description="Helical" evidence="1">
    <location>
        <begin position="381"/>
        <end position="404"/>
    </location>
</feature>
<feature type="domain" description="Glycosyltransferase 2-like" evidence="2">
    <location>
        <begin position="4"/>
        <end position="186"/>
    </location>
</feature>
<dbReference type="CDD" id="cd04186">
    <property type="entry name" value="GT_2_like_c"/>
    <property type="match status" value="1"/>
</dbReference>
<organism evidence="3 4">
    <name type="scientific">Candidatus Pullibacteroides excrementavium</name>
    <dbReference type="NCBI Taxonomy" id="2840905"/>
    <lineage>
        <taxon>Bacteria</taxon>
        <taxon>Pseudomonadati</taxon>
        <taxon>Bacteroidota</taxon>
        <taxon>Bacteroidia</taxon>
        <taxon>Bacteroidales</taxon>
        <taxon>Candidatus Pullibacteroides</taxon>
    </lineage>
</organism>
<evidence type="ECO:0000313" key="3">
    <source>
        <dbReference type="EMBL" id="MBO8433533.1"/>
    </source>
</evidence>
<feature type="transmembrane region" description="Helical" evidence="1">
    <location>
        <begin position="325"/>
        <end position="345"/>
    </location>
</feature>
<evidence type="ECO:0000259" key="2">
    <source>
        <dbReference type="Pfam" id="PF00535"/>
    </source>
</evidence>
<dbReference type="AlphaFoldDB" id="A0A9D9DU18"/>
<gene>
    <name evidence="3" type="ORF">IAB08_09640</name>
</gene>
<feature type="transmembrane region" description="Helical" evidence="1">
    <location>
        <begin position="290"/>
        <end position="313"/>
    </location>
</feature>
<sequence>MLLSVVIVNYNVKSYLEQCLRSVCQSKGLALGQDFEIFVVDNHSVDDSVEMVREKFPQVQLIANQDNVGFAKANNQAIRLSQAKYILLLNPDTLIEADSLKKCLDFMESHPDAGGLGVKMIDGQGKYLKESKRGLPTPEASFYKMSGLCKLFPRSRRFAAYYMGHLSPEQTNQVEILAGAFMMLRQECLQKTGLLDETFFMYGEDIDLSYRILLAGYHNYYFPETRIIHYKGESTKKGSLNYVMVFYKAMEIFAKKYFSKGKYRLYFQALRSAIWLRASLSVLSRLFKRLLLPVLDLGISYSALYFLSFAWPALIRDNAYFYPDIYRQAILPVYAVLFVAGVWIWKGYRTPISFRRTSAGFLSGIIAFLLIGALLGSEWQFSRFMAVAGGLLCLGIACLIRLCIGRLFRRSFPLSTRFRRHYLIVGSKEECQRVGHLLLEEGIALERIHTLSATDAPNSLAEQIEVNRIGQVIFCSKDLSFDQIVQMMDLLRKTGAESKIIAHDSSVRVGYKF</sequence>
<dbReference type="Gene3D" id="3.90.550.10">
    <property type="entry name" value="Spore Coat Polysaccharide Biosynthesis Protein SpsA, Chain A"/>
    <property type="match status" value="1"/>
</dbReference>
<keyword evidence="1" id="KW-0812">Transmembrane</keyword>
<reference evidence="3" key="2">
    <citation type="journal article" date="2021" name="PeerJ">
        <title>Extensive microbial diversity within the chicken gut microbiome revealed by metagenomics and culture.</title>
        <authorList>
            <person name="Gilroy R."/>
            <person name="Ravi A."/>
            <person name="Getino M."/>
            <person name="Pursley I."/>
            <person name="Horton D.L."/>
            <person name="Alikhan N.F."/>
            <person name="Baker D."/>
            <person name="Gharbi K."/>
            <person name="Hall N."/>
            <person name="Watson M."/>
            <person name="Adriaenssens E.M."/>
            <person name="Foster-Nyarko E."/>
            <person name="Jarju S."/>
            <person name="Secka A."/>
            <person name="Antonio M."/>
            <person name="Oren A."/>
            <person name="Chaudhuri R.R."/>
            <person name="La Ragione R."/>
            <person name="Hildebrand F."/>
            <person name="Pallen M.J."/>
        </authorList>
    </citation>
    <scope>NUCLEOTIDE SEQUENCE</scope>
    <source>
        <strain evidence="3">2889</strain>
    </source>
</reference>
<dbReference type="InterPro" id="IPR001173">
    <property type="entry name" value="Glyco_trans_2-like"/>
</dbReference>
<proteinExistence type="predicted"/>
<dbReference type="PANTHER" id="PTHR43179:SF7">
    <property type="entry name" value="RHAMNOSYLTRANSFERASE WBBL"/>
    <property type="match status" value="1"/>
</dbReference>
<keyword evidence="1" id="KW-0472">Membrane</keyword>
<dbReference type="InterPro" id="IPR029044">
    <property type="entry name" value="Nucleotide-diphossugar_trans"/>
</dbReference>
<accession>A0A9D9DU18</accession>
<name>A0A9D9DU18_9BACT</name>
<evidence type="ECO:0000256" key="1">
    <source>
        <dbReference type="SAM" id="Phobius"/>
    </source>
</evidence>
<comment type="caution">
    <text evidence="3">The sequence shown here is derived from an EMBL/GenBank/DDBJ whole genome shotgun (WGS) entry which is preliminary data.</text>
</comment>